<dbReference type="PANTHER" id="PTHR35796:SF3">
    <property type="entry name" value="BHLH DOMAIN-CONTAINING PROTEIN"/>
    <property type="match status" value="1"/>
</dbReference>
<reference evidence="2" key="1">
    <citation type="journal article" date="2015" name="Genom Data">
        <title>Genome sequences of six Phytophthora species associated with forests in New Zealand.</title>
        <authorList>
            <person name="Studholme D.J."/>
            <person name="McDougal R.L."/>
            <person name="Sambles C."/>
            <person name="Hansen E."/>
            <person name="Hardy G."/>
            <person name="Grant M."/>
            <person name="Ganley R.J."/>
            <person name="Williams N.M."/>
        </authorList>
    </citation>
    <scope>NUCLEOTIDE SEQUENCE</scope>
    <source>
        <strain evidence="2">NZFS 2646</strain>
        <strain evidence="3">NZFS 3630</strain>
    </source>
</reference>
<evidence type="ECO:0000313" key="4">
    <source>
        <dbReference type="EMBL" id="RLN10815.1"/>
    </source>
</evidence>
<dbReference type="Proteomes" id="UP000285883">
    <property type="component" value="Unassembled WGS sequence"/>
</dbReference>
<name>A0A421EZ99_9STRA</name>
<evidence type="ECO:0000313" key="2">
    <source>
        <dbReference type="EMBL" id="KAG2510955.1"/>
    </source>
</evidence>
<feature type="compositionally biased region" description="Basic and acidic residues" evidence="1">
    <location>
        <begin position="1"/>
        <end position="10"/>
    </location>
</feature>
<dbReference type="EMBL" id="JPWU03000453">
    <property type="protein sequence ID" value="KAG2515049.1"/>
    <property type="molecule type" value="Genomic_DNA"/>
</dbReference>
<dbReference type="EMBL" id="MBDN02000463">
    <property type="protein sequence ID" value="RLN75112.1"/>
    <property type="molecule type" value="Genomic_DNA"/>
</dbReference>
<evidence type="ECO:0000256" key="1">
    <source>
        <dbReference type="SAM" id="MobiDB-lite"/>
    </source>
</evidence>
<reference evidence="6 7" key="2">
    <citation type="submission" date="2018-07" db="EMBL/GenBank/DDBJ databases">
        <title>Genome sequencing of oomycete isolates from Chile give support for New Zealand origin for Phytophthora kernoviae and make available the first Nothophytophthora sp. genome.</title>
        <authorList>
            <person name="Studholme D.J."/>
            <person name="Sanfuentes E."/>
            <person name="Panda P."/>
            <person name="Hill R."/>
            <person name="Sambles C."/>
            <person name="Grant M."/>
            <person name="Williams N.M."/>
            <person name="Mcdougal R.L."/>
        </authorList>
    </citation>
    <scope>NUCLEOTIDE SEQUENCE [LARGE SCALE GENOMIC DNA]</scope>
    <source>
        <strain evidence="4">Chile2</strain>
        <strain evidence="5">Chile4</strain>
    </source>
</reference>
<dbReference type="AlphaFoldDB" id="A0A421EZ99"/>
<dbReference type="STRING" id="325452.A0A421EZ99"/>
<dbReference type="Proteomes" id="UP000285624">
    <property type="component" value="Unassembled WGS sequence"/>
</dbReference>
<gene>
    <name evidence="4" type="ORF">BBI17_008589</name>
    <name evidence="5" type="ORF">BBO99_00008541</name>
    <name evidence="2" type="ORF">JM16_008323</name>
    <name evidence="3" type="ORF">JM18_008256</name>
</gene>
<organism evidence="4 7">
    <name type="scientific">Phytophthora kernoviae</name>
    <dbReference type="NCBI Taxonomy" id="325452"/>
    <lineage>
        <taxon>Eukaryota</taxon>
        <taxon>Sar</taxon>
        <taxon>Stramenopiles</taxon>
        <taxon>Oomycota</taxon>
        <taxon>Peronosporomycetes</taxon>
        <taxon>Peronosporales</taxon>
        <taxon>Peronosporaceae</taxon>
        <taxon>Phytophthora</taxon>
    </lineage>
</organism>
<evidence type="ECO:0000313" key="5">
    <source>
        <dbReference type="EMBL" id="RLN75112.1"/>
    </source>
</evidence>
<comment type="caution">
    <text evidence="4">The sequence shown here is derived from an EMBL/GenBank/DDBJ whole genome shotgun (WGS) entry which is preliminary data.</text>
</comment>
<dbReference type="Proteomes" id="UP000785171">
    <property type="component" value="Unassembled WGS sequence"/>
</dbReference>
<dbReference type="EMBL" id="JPWV03000449">
    <property type="protein sequence ID" value="KAG2510955.1"/>
    <property type="molecule type" value="Genomic_DNA"/>
</dbReference>
<proteinExistence type="predicted"/>
<evidence type="ECO:0000313" key="3">
    <source>
        <dbReference type="EMBL" id="KAG2515049.1"/>
    </source>
</evidence>
<sequence>MAERSGRVRPETVTTKTAGPGRRGYPRTMSGLTPNTPGNELMGLQDVLAFIADFEMEEDANGREFREAERSEQHVIHEQDVKYDDVSGMYLEFHDSKLLPFDIDIADRATWRHISEIGIKFNTYFEESTEMRDNMVLRKFGVEFKLDDRVAKMSGRQAIQRYYEDQRVVFVRNSIIDRVELSGAVTGGITFRDVGWAVLQDVTGQYSDSGPMTLVQSCSTLTPDIDLDSQWEIGTLTDFVLQSRTEIEIGNDSVVEGLLLEEASKQTT</sequence>
<feature type="region of interest" description="Disordered" evidence="1">
    <location>
        <begin position="1"/>
        <end position="37"/>
    </location>
</feature>
<dbReference type="Proteomes" id="UP000792063">
    <property type="component" value="Unassembled WGS sequence"/>
</dbReference>
<reference evidence="2" key="3">
    <citation type="submission" date="2020-06" db="EMBL/GenBank/DDBJ databases">
        <authorList>
            <person name="Studholme D.J."/>
        </authorList>
    </citation>
    <scope>NUCLEOTIDE SEQUENCE</scope>
    <source>
        <strain evidence="2">NZFS 2646</strain>
        <strain evidence="3">NZFS 3630</strain>
    </source>
</reference>
<dbReference type="PANTHER" id="PTHR35796">
    <property type="entry name" value="HYPOTHETICAL CYTOSOLIC PROTEIN"/>
    <property type="match status" value="1"/>
</dbReference>
<evidence type="ECO:0000313" key="7">
    <source>
        <dbReference type="Proteomes" id="UP000285883"/>
    </source>
</evidence>
<accession>A0A421EZ99</accession>
<evidence type="ECO:0000313" key="6">
    <source>
        <dbReference type="Proteomes" id="UP000285624"/>
    </source>
</evidence>
<keyword evidence="6" id="KW-1185">Reference proteome</keyword>
<protein>
    <submittedName>
        <fullName evidence="4">Uncharacterized protein</fullName>
    </submittedName>
</protein>
<dbReference type="EMBL" id="MAYM02001792">
    <property type="protein sequence ID" value="RLN10815.1"/>
    <property type="molecule type" value="Genomic_DNA"/>
</dbReference>